<organism evidence="2 3">
    <name type="scientific">[Myrmecia] bisecta</name>
    <dbReference type="NCBI Taxonomy" id="41462"/>
    <lineage>
        <taxon>Eukaryota</taxon>
        <taxon>Viridiplantae</taxon>
        <taxon>Chlorophyta</taxon>
        <taxon>core chlorophytes</taxon>
        <taxon>Trebouxiophyceae</taxon>
        <taxon>Trebouxiales</taxon>
        <taxon>Trebouxiaceae</taxon>
        <taxon>Myrmecia</taxon>
    </lineage>
</organism>
<evidence type="ECO:0000313" key="2">
    <source>
        <dbReference type="EMBL" id="KAK9814547.1"/>
    </source>
</evidence>
<reference evidence="2 3" key="1">
    <citation type="journal article" date="2024" name="Nat. Commun.">
        <title>Phylogenomics reveals the evolutionary origins of lichenization in chlorophyte algae.</title>
        <authorList>
            <person name="Puginier C."/>
            <person name="Libourel C."/>
            <person name="Otte J."/>
            <person name="Skaloud P."/>
            <person name="Haon M."/>
            <person name="Grisel S."/>
            <person name="Petersen M."/>
            <person name="Berrin J.G."/>
            <person name="Delaux P.M."/>
            <person name="Dal Grande F."/>
            <person name="Keller J."/>
        </authorList>
    </citation>
    <scope>NUCLEOTIDE SEQUENCE [LARGE SCALE GENOMIC DNA]</scope>
    <source>
        <strain evidence="2 3">SAG 2043</strain>
    </source>
</reference>
<evidence type="ECO:0000256" key="1">
    <source>
        <dbReference type="SAM" id="Phobius"/>
    </source>
</evidence>
<dbReference type="Proteomes" id="UP001489004">
    <property type="component" value="Unassembled WGS sequence"/>
</dbReference>
<protein>
    <submittedName>
        <fullName evidence="2">Uncharacterized protein</fullName>
    </submittedName>
</protein>
<keyword evidence="1" id="KW-1133">Transmembrane helix</keyword>
<sequence>MCQGLARARPRSLFVHGKGRWIPEDRTCEIGVTVTGTSRVSLFKFSQIWTRKELLKELRKAHGPGVLQSSDGSGLRATGSVVEPGQYKFCPSSPPTGLRKLIKPLAVAGAVGVALVFANAVLVSVSAHNEAPEGQRQVYAWRQEEEEPSPWYTPQLGWRDLEEAVQRHNRIEYSSTGPMMQLPVAAAPLMLTRTSSLPALKV</sequence>
<keyword evidence="1" id="KW-0472">Membrane</keyword>
<evidence type="ECO:0000313" key="3">
    <source>
        <dbReference type="Proteomes" id="UP001489004"/>
    </source>
</evidence>
<keyword evidence="1" id="KW-0812">Transmembrane</keyword>
<dbReference type="AlphaFoldDB" id="A0AAW1Q0H3"/>
<gene>
    <name evidence="2" type="ORF">WJX72_007720</name>
</gene>
<feature type="transmembrane region" description="Helical" evidence="1">
    <location>
        <begin position="105"/>
        <end position="127"/>
    </location>
</feature>
<name>A0AAW1Q0H3_9CHLO</name>
<comment type="caution">
    <text evidence="2">The sequence shown here is derived from an EMBL/GenBank/DDBJ whole genome shotgun (WGS) entry which is preliminary data.</text>
</comment>
<accession>A0AAW1Q0H3</accession>
<keyword evidence="3" id="KW-1185">Reference proteome</keyword>
<dbReference type="EMBL" id="JALJOR010000007">
    <property type="protein sequence ID" value="KAK9814547.1"/>
    <property type="molecule type" value="Genomic_DNA"/>
</dbReference>
<proteinExistence type="predicted"/>